<reference evidence="9 10" key="1">
    <citation type="submission" date="2018-01" db="EMBL/GenBank/DDBJ databases">
        <title>Superficieibacter electus gen. nov., sp. nov., an extended-spectrum beta-lactamase possessing member of the Enterobacteriaceae family, isolated from intensive care unit surfaces.</title>
        <authorList>
            <person name="Potter R.F."/>
            <person name="D'Souza A.W."/>
        </authorList>
    </citation>
    <scope>NUCLEOTIDE SEQUENCE [LARGE SCALE GENOMIC DNA]</scope>
    <source>
        <strain evidence="8 10">BP-1</strain>
        <strain evidence="7 9">BP-2</strain>
    </source>
</reference>
<dbReference type="Proteomes" id="UP000237073">
    <property type="component" value="Unassembled WGS sequence"/>
</dbReference>
<dbReference type="PANTHER" id="PTHR33420:SF3">
    <property type="entry name" value="FIMBRIAL SUBUNIT ELFA"/>
    <property type="match status" value="1"/>
</dbReference>
<evidence type="ECO:0000259" key="6">
    <source>
        <dbReference type="Pfam" id="PF00419"/>
    </source>
</evidence>
<dbReference type="GO" id="GO:0009289">
    <property type="term" value="C:pilus"/>
    <property type="evidence" value="ECO:0007669"/>
    <property type="project" value="UniProtKB-SubCell"/>
</dbReference>
<dbReference type="InterPro" id="IPR050263">
    <property type="entry name" value="Bact_Fimbrial_Adh_Pro"/>
</dbReference>
<feature type="chain" id="PRO_5015151120" evidence="5">
    <location>
        <begin position="23"/>
        <end position="196"/>
    </location>
</feature>
<dbReference type="Proteomes" id="UP000247005">
    <property type="component" value="Unassembled WGS sequence"/>
</dbReference>
<dbReference type="EMBL" id="PQGE01000025">
    <property type="protein sequence ID" value="POP41584.1"/>
    <property type="molecule type" value="Genomic_DNA"/>
</dbReference>
<sequence length="196" mass="20021">MTFKKYVLAAAVMAVMSGSAMAVDAPSDTGTITFHGLVNSGTCLITMPDDFTQDGNDFDVQLETVQVADFAANTKSANSVTSTLGETPFKLHVQCDVSKNIESVSAQLDPWAGSSAGNEGILVPASNLQGAATNVALVLRNGVGGDQIKMGQANGGTATALVNGAADLNYAVAYTGPSTASSGKVQAQVAFTMDYE</sequence>
<keyword evidence="4" id="KW-0281">Fimbrium</keyword>
<evidence type="ECO:0000256" key="3">
    <source>
        <dbReference type="ARBA" id="ARBA00022729"/>
    </source>
</evidence>
<evidence type="ECO:0000256" key="2">
    <source>
        <dbReference type="ARBA" id="ARBA00006671"/>
    </source>
</evidence>
<comment type="caution">
    <text evidence="8">The sequence shown here is derived from an EMBL/GenBank/DDBJ whole genome shotgun (WGS) entry which is preliminary data.</text>
</comment>
<dbReference type="EMBL" id="PQGD01000013">
    <property type="protein sequence ID" value="POP47013.1"/>
    <property type="molecule type" value="Genomic_DNA"/>
</dbReference>
<dbReference type="SUPFAM" id="SSF49401">
    <property type="entry name" value="Bacterial adhesins"/>
    <property type="match status" value="1"/>
</dbReference>
<comment type="subcellular location">
    <subcellularLocation>
        <location evidence="1">Fimbrium</location>
    </subcellularLocation>
</comment>
<name>A0A2P5GMJ0_9ENTR</name>
<keyword evidence="3 5" id="KW-0732">Signal</keyword>
<comment type="similarity">
    <text evidence="2">Belongs to the fimbrial protein family.</text>
</comment>
<evidence type="ECO:0000313" key="7">
    <source>
        <dbReference type="EMBL" id="POP41584.1"/>
    </source>
</evidence>
<evidence type="ECO:0000313" key="8">
    <source>
        <dbReference type="EMBL" id="POP47013.1"/>
    </source>
</evidence>
<evidence type="ECO:0000313" key="9">
    <source>
        <dbReference type="Proteomes" id="UP000237073"/>
    </source>
</evidence>
<accession>A0A2P5GMJ0</accession>
<organism evidence="8 10">
    <name type="scientific">Superficieibacter electus</name>
    <dbReference type="NCBI Taxonomy" id="2022662"/>
    <lineage>
        <taxon>Bacteria</taxon>
        <taxon>Pseudomonadati</taxon>
        <taxon>Pseudomonadota</taxon>
        <taxon>Gammaproteobacteria</taxon>
        <taxon>Enterobacterales</taxon>
        <taxon>Enterobacteriaceae</taxon>
        <taxon>Superficieibacter</taxon>
    </lineage>
</organism>
<evidence type="ECO:0000256" key="5">
    <source>
        <dbReference type="SAM" id="SignalP"/>
    </source>
</evidence>
<evidence type="ECO:0000256" key="1">
    <source>
        <dbReference type="ARBA" id="ARBA00004561"/>
    </source>
</evidence>
<dbReference type="InterPro" id="IPR036937">
    <property type="entry name" value="Adhesion_dom_fimbrial_sf"/>
</dbReference>
<keyword evidence="9" id="KW-1185">Reference proteome</keyword>
<dbReference type="Gene3D" id="2.60.40.1090">
    <property type="entry name" value="Fimbrial-type adhesion domain"/>
    <property type="match status" value="1"/>
</dbReference>
<evidence type="ECO:0000256" key="4">
    <source>
        <dbReference type="ARBA" id="ARBA00023263"/>
    </source>
</evidence>
<feature type="signal peptide" evidence="5">
    <location>
        <begin position="1"/>
        <end position="22"/>
    </location>
</feature>
<protein>
    <submittedName>
        <fullName evidence="8">Fimbrial assembly protein</fullName>
    </submittedName>
</protein>
<dbReference type="InterPro" id="IPR008966">
    <property type="entry name" value="Adhesion_dom_sf"/>
</dbReference>
<dbReference type="RefSeq" id="WP_103678210.1">
    <property type="nucleotide sequence ID" value="NZ_PQGD01000013.1"/>
</dbReference>
<dbReference type="OrthoDB" id="6595105at2"/>
<proteinExistence type="inferred from homology"/>
<feature type="domain" description="Fimbrial-type adhesion" evidence="6">
    <location>
        <begin position="54"/>
        <end position="196"/>
    </location>
</feature>
<gene>
    <name evidence="8" type="ORF">CHU32_16860</name>
    <name evidence="7" type="ORF">CHU33_22140</name>
</gene>
<dbReference type="Pfam" id="PF00419">
    <property type="entry name" value="Fimbrial"/>
    <property type="match status" value="1"/>
</dbReference>
<evidence type="ECO:0000313" key="10">
    <source>
        <dbReference type="Proteomes" id="UP000247005"/>
    </source>
</evidence>
<dbReference type="GO" id="GO:0043709">
    <property type="term" value="P:cell adhesion involved in single-species biofilm formation"/>
    <property type="evidence" value="ECO:0007669"/>
    <property type="project" value="TreeGrafter"/>
</dbReference>
<dbReference type="AlphaFoldDB" id="A0A2P5GMJ0"/>
<dbReference type="InterPro" id="IPR000259">
    <property type="entry name" value="Adhesion_dom_fimbrial"/>
</dbReference>
<dbReference type="PANTHER" id="PTHR33420">
    <property type="entry name" value="FIMBRIAL SUBUNIT ELFA-RELATED"/>
    <property type="match status" value="1"/>
</dbReference>